<dbReference type="GO" id="GO:0015627">
    <property type="term" value="C:type II protein secretion system complex"/>
    <property type="evidence" value="ECO:0007669"/>
    <property type="project" value="InterPro"/>
</dbReference>
<reference evidence="2" key="1">
    <citation type="submission" date="2022-04" db="EMBL/GenBank/DDBJ databases">
        <title>Desulfatitalea alkaliphila sp. nov., a novel anaerobic sulfate-reducing bacterium isolated from terrestrial mud volcano, Taman Peninsula, Russia.</title>
        <authorList>
            <person name="Khomyakova M.A."/>
            <person name="Merkel A.Y."/>
            <person name="Slobodkin A.I."/>
        </authorList>
    </citation>
    <scope>NUCLEOTIDE SEQUENCE</scope>
    <source>
        <strain evidence="2">M08but</strain>
    </source>
</reference>
<feature type="transmembrane region" description="Helical" evidence="1">
    <location>
        <begin position="26"/>
        <end position="46"/>
    </location>
</feature>
<dbReference type="InterPro" id="IPR014717">
    <property type="entry name" value="Transl_elong_EF1B/ribsomal_bS6"/>
</dbReference>
<gene>
    <name evidence="2" type="ORF">MRX98_08360</name>
</gene>
<dbReference type="AlphaFoldDB" id="A0AA41R0I0"/>
<keyword evidence="3" id="KW-1185">Reference proteome</keyword>
<comment type="caution">
    <text evidence="2">The sequence shown here is derived from an EMBL/GenBank/DDBJ whole genome shotgun (WGS) entry which is preliminary data.</text>
</comment>
<evidence type="ECO:0000313" key="3">
    <source>
        <dbReference type="Proteomes" id="UP001165427"/>
    </source>
</evidence>
<proteinExistence type="predicted"/>
<keyword evidence="1" id="KW-0472">Membrane</keyword>
<dbReference type="GO" id="GO:0015628">
    <property type="term" value="P:protein secretion by the type II secretion system"/>
    <property type="evidence" value="ECO:0007669"/>
    <property type="project" value="InterPro"/>
</dbReference>
<dbReference type="RefSeq" id="WP_246905365.1">
    <property type="nucleotide sequence ID" value="NZ_JALJRB010000007.1"/>
</dbReference>
<dbReference type="Gene3D" id="3.30.70.60">
    <property type="match status" value="1"/>
</dbReference>
<accession>A0AA41R0I0</accession>
<evidence type="ECO:0000256" key="1">
    <source>
        <dbReference type="SAM" id="Phobius"/>
    </source>
</evidence>
<evidence type="ECO:0000313" key="2">
    <source>
        <dbReference type="EMBL" id="MCJ8500582.1"/>
    </source>
</evidence>
<sequence>MTFFSLKLLPFRSYALPINLQRRDKIALIAAGVALGIFLFFQLIIFPPLDRRTRLQQQIVSQTRALQEMQILAAEHRVGSQTAFATETRLKERPRGFTLFSFLDNLAGQGGIKQNIVHMRPSTTNLKGSPYSLSLVELRIDGLTMEQLIAFLHGVETAPHAVWIRRISLSRGEKEQDLINVILQAETFQL</sequence>
<dbReference type="InterPro" id="IPR007690">
    <property type="entry name" value="T2SS_GspM"/>
</dbReference>
<keyword evidence="1" id="KW-1133">Transmembrane helix</keyword>
<dbReference type="Pfam" id="PF04612">
    <property type="entry name" value="T2SSM"/>
    <property type="match status" value="1"/>
</dbReference>
<protein>
    <submittedName>
        <fullName evidence="2">Type II secretion system protein M</fullName>
    </submittedName>
</protein>
<dbReference type="EMBL" id="JALJRB010000007">
    <property type="protein sequence ID" value="MCJ8500582.1"/>
    <property type="molecule type" value="Genomic_DNA"/>
</dbReference>
<organism evidence="2 3">
    <name type="scientific">Desulfatitalea alkaliphila</name>
    <dbReference type="NCBI Taxonomy" id="2929485"/>
    <lineage>
        <taxon>Bacteria</taxon>
        <taxon>Pseudomonadati</taxon>
        <taxon>Thermodesulfobacteriota</taxon>
        <taxon>Desulfobacteria</taxon>
        <taxon>Desulfobacterales</taxon>
        <taxon>Desulfosarcinaceae</taxon>
        <taxon>Desulfatitalea</taxon>
    </lineage>
</organism>
<keyword evidence="1" id="KW-0812">Transmembrane</keyword>
<dbReference type="Proteomes" id="UP001165427">
    <property type="component" value="Unassembled WGS sequence"/>
</dbReference>
<name>A0AA41R0I0_9BACT</name>